<feature type="domain" description="Gfo/Idh/MocA-like oxidoreductase N-terminal" evidence="3">
    <location>
        <begin position="2"/>
        <end position="117"/>
    </location>
</feature>
<dbReference type="Pfam" id="PF01408">
    <property type="entry name" value="GFO_IDH_MocA"/>
    <property type="match status" value="1"/>
</dbReference>
<dbReference type="SUPFAM" id="SSF51735">
    <property type="entry name" value="NAD(P)-binding Rossmann-fold domains"/>
    <property type="match status" value="1"/>
</dbReference>
<proteinExistence type="predicted"/>
<gene>
    <name evidence="5" type="ORF">SAMN04324258_3221</name>
</gene>
<sequence>MIRVAVAGMAHPHTAYALDELEHGPFQLVGTSDPDPAARERWTPPGVRAYADHRELLAATEPDVVAAFGVYGGRAAVVVDALRAGAHVISDKPLCTTLDDVVAIEEEVERTGRWVSVVLEKRWHPVTLAARRLLAAGALGDLALVAATGPHKLLPDTRPSWFFTRDGYGDLLGDLPVHDVDLVLALSGAASGTVSGLAPRRPLPEHPEWSDSGALLLAAGEVTATVEAHWVWPAASDVHGRYRMRLTGTLGTAELDWARDRLHVVTHDRASWDEPLGPGLRPTQDAFAAVAAGREPEVTTAASVRASRVALLAARSARHGGRVEAWA</sequence>
<feature type="domain" description="GFO/IDH/MocA-like oxidoreductase" evidence="4">
    <location>
        <begin position="128"/>
        <end position="253"/>
    </location>
</feature>
<evidence type="ECO:0000313" key="5">
    <source>
        <dbReference type="EMBL" id="SKC72817.1"/>
    </source>
</evidence>
<evidence type="ECO:0000259" key="3">
    <source>
        <dbReference type="Pfam" id="PF01408"/>
    </source>
</evidence>
<evidence type="ECO:0000256" key="2">
    <source>
        <dbReference type="ARBA" id="ARBA00023027"/>
    </source>
</evidence>
<dbReference type="InterPro" id="IPR055170">
    <property type="entry name" value="GFO_IDH_MocA-like_dom"/>
</dbReference>
<organism evidence="5 6">
    <name type="scientific">Krasilnikoviella flava</name>
    <dbReference type="NCBI Taxonomy" id="526729"/>
    <lineage>
        <taxon>Bacteria</taxon>
        <taxon>Bacillati</taxon>
        <taxon>Actinomycetota</taxon>
        <taxon>Actinomycetes</taxon>
        <taxon>Micrococcales</taxon>
        <taxon>Promicromonosporaceae</taxon>
        <taxon>Krasilnikoviella</taxon>
    </lineage>
</organism>
<name>A0A1T5L9W3_9MICO</name>
<dbReference type="RefSeq" id="WP_079575447.1">
    <property type="nucleotide sequence ID" value="NZ_FUZQ01000005.1"/>
</dbReference>
<dbReference type="STRING" id="526729.SAMN04324258_3221"/>
<evidence type="ECO:0000313" key="6">
    <source>
        <dbReference type="Proteomes" id="UP000189777"/>
    </source>
</evidence>
<dbReference type="AlphaFoldDB" id="A0A1T5L9W3"/>
<dbReference type="InterPro" id="IPR050463">
    <property type="entry name" value="Gfo/Idh/MocA_oxidrdct_glycsds"/>
</dbReference>
<dbReference type="GO" id="GO:0000166">
    <property type="term" value="F:nucleotide binding"/>
    <property type="evidence" value="ECO:0007669"/>
    <property type="project" value="InterPro"/>
</dbReference>
<dbReference type="InterPro" id="IPR000683">
    <property type="entry name" value="Gfo/Idh/MocA-like_OxRdtase_N"/>
</dbReference>
<reference evidence="5 6" key="1">
    <citation type="submission" date="2017-02" db="EMBL/GenBank/DDBJ databases">
        <authorList>
            <person name="Peterson S.W."/>
        </authorList>
    </citation>
    <scope>NUCLEOTIDE SEQUENCE [LARGE SCALE GENOMIC DNA]</scope>
    <source>
        <strain evidence="5 6">DSM 21481</strain>
    </source>
</reference>
<accession>A0A1T5L9W3</accession>
<keyword evidence="6" id="KW-1185">Reference proteome</keyword>
<dbReference type="GO" id="GO:0016491">
    <property type="term" value="F:oxidoreductase activity"/>
    <property type="evidence" value="ECO:0007669"/>
    <property type="project" value="UniProtKB-KW"/>
</dbReference>
<dbReference type="SUPFAM" id="SSF55347">
    <property type="entry name" value="Glyceraldehyde-3-phosphate dehydrogenase-like, C-terminal domain"/>
    <property type="match status" value="1"/>
</dbReference>
<dbReference type="Gene3D" id="3.40.50.720">
    <property type="entry name" value="NAD(P)-binding Rossmann-like Domain"/>
    <property type="match status" value="1"/>
</dbReference>
<dbReference type="Pfam" id="PF22725">
    <property type="entry name" value="GFO_IDH_MocA_C3"/>
    <property type="match status" value="1"/>
</dbReference>
<dbReference type="OrthoDB" id="256869at2"/>
<keyword evidence="1" id="KW-0560">Oxidoreductase</keyword>
<dbReference type="PANTHER" id="PTHR43818">
    <property type="entry name" value="BCDNA.GH03377"/>
    <property type="match status" value="1"/>
</dbReference>
<evidence type="ECO:0000259" key="4">
    <source>
        <dbReference type="Pfam" id="PF22725"/>
    </source>
</evidence>
<dbReference type="PANTHER" id="PTHR43818:SF11">
    <property type="entry name" value="BCDNA.GH03377"/>
    <property type="match status" value="1"/>
</dbReference>
<dbReference type="Gene3D" id="3.30.360.10">
    <property type="entry name" value="Dihydrodipicolinate Reductase, domain 2"/>
    <property type="match status" value="1"/>
</dbReference>
<dbReference type="InterPro" id="IPR036291">
    <property type="entry name" value="NAD(P)-bd_dom_sf"/>
</dbReference>
<dbReference type="Proteomes" id="UP000189777">
    <property type="component" value="Unassembled WGS sequence"/>
</dbReference>
<dbReference type="EMBL" id="FUZQ01000005">
    <property type="protein sequence ID" value="SKC72817.1"/>
    <property type="molecule type" value="Genomic_DNA"/>
</dbReference>
<evidence type="ECO:0000256" key="1">
    <source>
        <dbReference type="ARBA" id="ARBA00023002"/>
    </source>
</evidence>
<protein>
    <submittedName>
        <fullName evidence="5">Predicted dehydrogenase</fullName>
    </submittedName>
</protein>
<keyword evidence="2" id="KW-0520">NAD</keyword>